<comment type="similarity">
    <text evidence="1">Belongs to the CapA family.</text>
</comment>
<comment type="caution">
    <text evidence="3">The sequence shown here is derived from an EMBL/GenBank/DDBJ whole genome shotgun (WGS) entry which is preliminary data.</text>
</comment>
<dbReference type="AlphaFoldDB" id="A0A5C4S3R4"/>
<protein>
    <submittedName>
        <fullName evidence="3">CapA family protein</fullName>
    </submittedName>
</protein>
<dbReference type="PANTHER" id="PTHR33393">
    <property type="entry name" value="POLYGLUTAMINE SYNTHESIS ACCESSORY PROTEIN RV0574C-RELATED"/>
    <property type="match status" value="1"/>
</dbReference>
<dbReference type="InterPro" id="IPR019079">
    <property type="entry name" value="Capsule_synth_CapA"/>
</dbReference>
<evidence type="ECO:0000313" key="4">
    <source>
        <dbReference type="Proteomes" id="UP000309544"/>
    </source>
</evidence>
<dbReference type="InterPro" id="IPR029052">
    <property type="entry name" value="Metallo-depent_PP-like"/>
</dbReference>
<reference evidence="3 4" key="1">
    <citation type="submission" date="2019-05" db="EMBL/GenBank/DDBJ databases">
        <title>Draft Whole-Genome sequence of the green sulfur bacterium Prosthecochloris vibrioformis DSM 260.</title>
        <authorList>
            <person name="Meyer T.E."/>
            <person name="Kyndt J.A."/>
        </authorList>
    </citation>
    <scope>NUCLEOTIDE SEQUENCE [LARGE SCALE GENOMIC DNA]</scope>
    <source>
        <strain evidence="3 4">DSM 260</strain>
    </source>
</reference>
<evidence type="ECO:0000259" key="2">
    <source>
        <dbReference type="SMART" id="SM00854"/>
    </source>
</evidence>
<keyword evidence="4" id="KW-1185">Reference proteome</keyword>
<proteinExistence type="inferred from homology"/>
<gene>
    <name evidence="3" type="ORF">FGF68_04285</name>
</gene>
<feature type="domain" description="Capsule synthesis protein CapA" evidence="2">
    <location>
        <begin position="3"/>
        <end position="227"/>
    </location>
</feature>
<dbReference type="EMBL" id="VDCI01000002">
    <property type="protein sequence ID" value="TNJ37431.1"/>
    <property type="molecule type" value="Genomic_DNA"/>
</dbReference>
<dbReference type="Gene3D" id="3.60.21.10">
    <property type="match status" value="1"/>
</dbReference>
<dbReference type="Proteomes" id="UP000309544">
    <property type="component" value="Unassembled WGS sequence"/>
</dbReference>
<name>A0A5C4S3R4_PROVB</name>
<evidence type="ECO:0000256" key="1">
    <source>
        <dbReference type="ARBA" id="ARBA00005662"/>
    </source>
</evidence>
<dbReference type="SMART" id="SM00854">
    <property type="entry name" value="PGA_cap"/>
    <property type="match status" value="1"/>
</dbReference>
<evidence type="ECO:0000313" key="3">
    <source>
        <dbReference type="EMBL" id="TNJ37431.1"/>
    </source>
</evidence>
<organism evidence="3 4">
    <name type="scientific">Prosthecochloris vibrioformis</name>
    <name type="common">Chlorobium vibrioforme</name>
    <dbReference type="NCBI Taxonomy" id="1098"/>
    <lineage>
        <taxon>Bacteria</taxon>
        <taxon>Pseudomonadati</taxon>
        <taxon>Chlorobiota</taxon>
        <taxon>Chlorobiia</taxon>
        <taxon>Chlorobiales</taxon>
        <taxon>Chlorobiaceae</taxon>
        <taxon>Prosthecochloris</taxon>
    </lineage>
</organism>
<dbReference type="InterPro" id="IPR052169">
    <property type="entry name" value="CW_Biosynth-Accessory"/>
</dbReference>
<accession>A0A5C4S3R4</accession>
<sequence>MQRLKLAGDWAPYSRTVERLSFDDAVWCINLEGPVLKGENKSYYKASKAGPSLYHTSLPVIAAENAIPGVLILANNHMMDYGEIGYKETQQLVQKDQWLDAGAGSSKRQAFEPVVFDWGDKKVGVLARCEVQYGIASETTPGVAAFDATIFEQIRKLKTEVDIVIASIHAAAEMLPWPSPQRQDTWRALIDAGADIVHGHHAHVPQGWEEYNGGLIFYGLGNFCVDSVKWSWHPNGLWSLAPELSFQQGRLTMNPVTAVIDDFGETISVRTSTQAESAKHHEYLRICNQPLSDRVLLEGLWQEASLKMYQEYYVDWLGFNVPLRKQVTRSVRSALGRVKRTVISRGSARAHNPLQQQSLFRYHLFACESHNDAISTALGILGGELVDYRTDKTAQMVNKMMVSR</sequence>
<dbReference type="SUPFAM" id="SSF56300">
    <property type="entry name" value="Metallo-dependent phosphatases"/>
    <property type="match status" value="1"/>
</dbReference>
<dbReference type="Pfam" id="PF09587">
    <property type="entry name" value="PGA_cap"/>
    <property type="match status" value="1"/>
</dbReference>
<dbReference type="PANTHER" id="PTHR33393:SF13">
    <property type="entry name" value="PGA BIOSYNTHESIS PROTEIN CAPA"/>
    <property type="match status" value="1"/>
</dbReference>
<dbReference type="RefSeq" id="WP_170179894.1">
    <property type="nucleotide sequence ID" value="NZ_VDCI01000002.1"/>
</dbReference>
<dbReference type="CDD" id="cd07381">
    <property type="entry name" value="MPP_CapA"/>
    <property type="match status" value="1"/>
</dbReference>